<feature type="chain" id="PRO_5020458639" description="C-type lectin domain-containing protein" evidence="1">
    <location>
        <begin position="25"/>
        <end position="216"/>
    </location>
</feature>
<dbReference type="AlphaFoldDB" id="A0A4S2LH21"/>
<name>A0A4S2LH21_OPIFE</name>
<evidence type="ECO:0000256" key="1">
    <source>
        <dbReference type="SAM" id="SignalP"/>
    </source>
</evidence>
<dbReference type="OrthoDB" id="10405130at2759"/>
<feature type="signal peptide" evidence="1">
    <location>
        <begin position="1"/>
        <end position="24"/>
    </location>
</feature>
<sequence>MVTNLRMQLLLLLLSAILVKECNAELRRARVLHRISGVKGDLTEKQACLQLSLQAPKFWAGGLFLNCELKNYINGLGDFVLYVDANQLKAKYGNTDEHGFSWLVTRRLNNDTGDCTTASDASSRSYYSDTHGIWITGPLTPKFCEDIQGRQYNYFTVKKCTFYSKQPSKINKEPIGTYQLKLDNIADRFKVQMLLEQVNGRRPRCRYNALSITYFH</sequence>
<organism evidence="2 3">
    <name type="scientific">Opisthorchis felineus</name>
    <dbReference type="NCBI Taxonomy" id="147828"/>
    <lineage>
        <taxon>Eukaryota</taxon>
        <taxon>Metazoa</taxon>
        <taxon>Spiralia</taxon>
        <taxon>Lophotrochozoa</taxon>
        <taxon>Platyhelminthes</taxon>
        <taxon>Trematoda</taxon>
        <taxon>Digenea</taxon>
        <taxon>Opisthorchiida</taxon>
        <taxon>Opisthorchiata</taxon>
        <taxon>Opisthorchiidae</taxon>
        <taxon>Opisthorchis</taxon>
    </lineage>
</organism>
<keyword evidence="1" id="KW-0732">Signal</keyword>
<comment type="caution">
    <text evidence="2">The sequence shown here is derived from an EMBL/GenBank/DDBJ whole genome shotgun (WGS) entry which is preliminary data.</text>
</comment>
<evidence type="ECO:0000313" key="2">
    <source>
        <dbReference type="EMBL" id="TGZ59667.1"/>
    </source>
</evidence>
<keyword evidence="3" id="KW-1185">Reference proteome</keyword>
<evidence type="ECO:0000313" key="3">
    <source>
        <dbReference type="Proteomes" id="UP000308267"/>
    </source>
</evidence>
<dbReference type="Proteomes" id="UP000308267">
    <property type="component" value="Unassembled WGS sequence"/>
</dbReference>
<dbReference type="EMBL" id="SJOL01008757">
    <property type="protein sequence ID" value="TGZ59667.1"/>
    <property type="molecule type" value="Genomic_DNA"/>
</dbReference>
<proteinExistence type="predicted"/>
<evidence type="ECO:0008006" key="4">
    <source>
        <dbReference type="Google" id="ProtNLM"/>
    </source>
</evidence>
<gene>
    <name evidence="2" type="ORF">CRM22_008952</name>
</gene>
<protein>
    <recommendedName>
        <fullName evidence="4">C-type lectin domain-containing protein</fullName>
    </recommendedName>
</protein>
<reference evidence="2 3" key="1">
    <citation type="journal article" date="2019" name="BMC Genomics">
        <title>New insights from Opisthorchis felineus genome: update on genomics of the epidemiologically important liver flukes.</title>
        <authorList>
            <person name="Ershov N.I."/>
            <person name="Mordvinov V.A."/>
            <person name="Prokhortchouk E.B."/>
            <person name="Pakharukova M.Y."/>
            <person name="Gunbin K.V."/>
            <person name="Ustyantsev K."/>
            <person name="Genaev M.A."/>
            <person name="Blinov A.G."/>
            <person name="Mazur A."/>
            <person name="Boulygina E."/>
            <person name="Tsygankova S."/>
            <person name="Khrameeva E."/>
            <person name="Chekanov N."/>
            <person name="Fan G."/>
            <person name="Xiao A."/>
            <person name="Zhang H."/>
            <person name="Xu X."/>
            <person name="Yang H."/>
            <person name="Solovyev V."/>
            <person name="Lee S.M."/>
            <person name="Liu X."/>
            <person name="Afonnikov D.A."/>
            <person name="Skryabin K.G."/>
        </authorList>
    </citation>
    <scope>NUCLEOTIDE SEQUENCE [LARGE SCALE GENOMIC DNA]</scope>
    <source>
        <strain evidence="2">AK-0245</strain>
        <tissue evidence="2">Whole organism</tissue>
    </source>
</reference>
<accession>A0A4S2LH21</accession>